<reference evidence="8 9" key="1">
    <citation type="journal article" date="2009" name="PLoS Genet.">
        <title>Genomic analysis of the basal lineage fungus Rhizopus oryzae reveals a whole-genome duplication.</title>
        <authorList>
            <person name="Ma L.-J."/>
            <person name="Ibrahim A.S."/>
            <person name="Skory C."/>
            <person name="Grabherr M.G."/>
            <person name="Burger G."/>
            <person name="Butler M."/>
            <person name="Elias M."/>
            <person name="Idnurm A."/>
            <person name="Lang B.F."/>
            <person name="Sone T."/>
            <person name="Abe A."/>
            <person name="Calvo S.E."/>
            <person name="Corrochano L.M."/>
            <person name="Engels R."/>
            <person name="Fu J."/>
            <person name="Hansberg W."/>
            <person name="Kim J.-M."/>
            <person name="Kodira C.D."/>
            <person name="Koehrsen M.J."/>
            <person name="Liu B."/>
            <person name="Miranda-Saavedra D."/>
            <person name="O'Leary S."/>
            <person name="Ortiz-Castellanos L."/>
            <person name="Poulter R."/>
            <person name="Rodriguez-Romero J."/>
            <person name="Ruiz-Herrera J."/>
            <person name="Shen Y.-Q."/>
            <person name="Zeng Q."/>
            <person name="Galagan J."/>
            <person name="Birren B.W."/>
            <person name="Cuomo C.A."/>
            <person name="Wickes B.L."/>
        </authorList>
    </citation>
    <scope>NUCLEOTIDE SEQUENCE [LARGE SCALE GENOMIC DNA]</scope>
    <source>
        <strain evidence="9">RA 99-880 / ATCC MYA-4621 / FGSC 9543 / NRRL 43880</strain>
    </source>
</reference>
<feature type="site" description="Lowers pKa of active site Tyr" evidence="6">
    <location>
        <position position="59"/>
    </location>
</feature>
<dbReference type="VEuPathDB" id="FungiDB:RO3G_12940"/>
<accession>I1CIE9</accession>
<sequence length="260" mass="30035">MKTKEELMPIITEAVLSGYRLVDSATVYKNEEVLGAILKDIFADPTFKIQRKDLFITSKLSVNDSLQRFGLEYFDLYLIHWPGTSKKQLNDPINAENRIGSYKALEQLYREGKVKQIGVSNFTLKHLNELLQVCEVIPHVHQFELHPCLYQPEILEICQKNNIQVQAYSSLGEGKLVNGEVKVDGLEEIAQRLQVSPAVVLLRWAVQHDWIIIPKSKTPERVKENARSLEIKLSEEDMKLLDNIHKTKPYRFCWDPTNVY</sequence>
<keyword evidence="3" id="KW-0560">Oxidoreductase</keyword>
<dbReference type="OrthoDB" id="416253at2759"/>
<evidence type="ECO:0000313" key="8">
    <source>
        <dbReference type="EMBL" id="EIE88229.1"/>
    </source>
</evidence>
<dbReference type="GeneID" id="93619905"/>
<feature type="active site" description="Proton donor" evidence="4">
    <location>
        <position position="28"/>
    </location>
</feature>
<dbReference type="PANTHER" id="PTHR43827:SF3">
    <property type="entry name" value="NADP-DEPENDENT OXIDOREDUCTASE DOMAIN-CONTAINING PROTEIN"/>
    <property type="match status" value="1"/>
</dbReference>
<keyword evidence="2" id="KW-0521">NADP</keyword>
<dbReference type="InterPro" id="IPR036812">
    <property type="entry name" value="NAD(P)_OxRdtase_dom_sf"/>
</dbReference>
<dbReference type="Proteomes" id="UP000009138">
    <property type="component" value="Unassembled WGS sequence"/>
</dbReference>
<dbReference type="OMA" id="GFDACYQ"/>
<dbReference type="RefSeq" id="XP_067523625.1">
    <property type="nucleotide sequence ID" value="XM_067667524.1"/>
</dbReference>
<comment type="similarity">
    <text evidence="1">Belongs to the aldo/keto reductase family.</text>
</comment>
<dbReference type="Pfam" id="PF00248">
    <property type="entry name" value="Aldo_ket_red"/>
    <property type="match status" value="1"/>
</dbReference>
<dbReference type="PROSITE" id="PS00798">
    <property type="entry name" value="ALDOKETO_REDUCTASE_1"/>
    <property type="match status" value="1"/>
</dbReference>
<dbReference type="EMBL" id="CH476742">
    <property type="protein sequence ID" value="EIE88229.1"/>
    <property type="molecule type" value="Genomic_DNA"/>
</dbReference>
<organism evidence="8 9">
    <name type="scientific">Rhizopus delemar (strain RA 99-880 / ATCC MYA-4621 / FGSC 9543 / NRRL 43880)</name>
    <name type="common">Mucormycosis agent</name>
    <name type="synonym">Rhizopus arrhizus var. delemar</name>
    <dbReference type="NCBI Taxonomy" id="246409"/>
    <lineage>
        <taxon>Eukaryota</taxon>
        <taxon>Fungi</taxon>
        <taxon>Fungi incertae sedis</taxon>
        <taxon>Mucoromycota</taxon>
        <taxon>Mucoromycotina</taxon>
        <taxon>Mucoromycetes</taxon>
        <taxon>Mucorales</taxon>
        <taxon>Mucorineae</taxon>
        <taxon>Rhizopodaceae</taxon>
        <taxon>Rhizopus</taxon>
    </lineage>
</organism>
<dbReference type="Gene3D" id="3.20.20.100">
    <property type="entry name" value="NADP-dependent oxidoreductase domain"/>
    <property type="match status" value="1"/>
</dbReference>
<dbReference type="GO" id="GO:0016616">
    <property type="term" value="F:oxidoreductase activity, acting on the CH-OH group of donors, NAD or NADP as acceptor"/>
    <property type="evidence" value="ECO:0007669"/>
    <property type="project" value="UniProtKB-ARBA"/>
</dbReference>
<feature type="binding site" evidence="5">
    <location>
        <position position="80"/>
    </location>
    <ligand>
        <name>substrate</name>
    </ligand>
</feature>
<dbReference type="InterPro" id="IPR018170">
    <property type="entry name" value="Aldo/ket_reductase_CS"/>
</dbReference>
<dbReference type="PANTHER" id="PTHR43827">
    <property type="entry name" value="2,5-DIKETO-D-GLUCONIC ACID REDUCTASE"/>
    <property type="match status" value="1"/>
</dbReference>
<evidence type="ECO:0000256" key="6">
    <source>
        <dbReference type="PIRSR" id="PIRSR000097-3"/>
    </source>
</evidence>
<evidence type="ECO:0000256" key="4">
    <source>
        <dbReference type="PIRSR" id="PIRSR000097-1"/>
    </source>
</evidence>
<dbReference type="AlphaFoldDB" id="I1CIE9"/>
<evidence type="ECO:0000256" key="3">
    <source>
        <dbReference type="ARBA" id="ARBA00023002"/>
    </source>
</evidence>
<dbReference type="InterPro" id="IPR020471">
    <property type="entry name" value="AKR"/>
</dbReference>
<evidence type="ECO:0000259" key="7">
    <source>
        <dbReference type="Pfam" id="PF00248"/>
    </source>
</evidence>
<dbReference type="PROSITE" id="PS00062">
    <property type="entry name" value="ALDOKETO_REDUCTASE_2"/>
    <property type="match status" value="1"/>
</dbReference>
<feature type="domain" description="NADP-dependent oxidoreductase" evidence="7">
    <location>
        <begin position="3"/>
        <end position="244"/>
    </location>
</feature>
<protein>
    <recommendedName>
        <fullName evidence="7">NADP-dependent oxidoreductase domain-containing protein</fullName>
    </recommendedName>
</protein>
<proteinExistence type="inferred from homology"/>
<dbReference type="PIRSF" id="PIRSF000097">
    <property type="entry name" value="AKR"/>
    <property type="match status" value="1"/>
</dbReference>
<dbReference type="PRINTS" id="PR00069">
    <property type="entry name" value="ALDKETRDTASE"/>
</dbReference>
<gene>
    <name evidence="8" type="ORF">RO3G_12940</name>
</gene>
<name>I1CIE9_RHIO9</name>
<evidence type="ECO:0000256" key="1">
    <source>
        <dbReference type="ARBA" id="ARBA00007905"/>
    </source>
</evidence>
<dbReference type="InParanoid" id="I1CIE9"/>
<dbReference type="InterPro" id="IPR023210">
    <property type="entry name" value="NADP_OxRdtase_dom"/>
</dbReference>
<keyword evidence="9" id="KW-1185">Reference proteome</keyword>
<evidence type="ECO:0000256" key="5">
    <source>
        <dbReference type="PIRSR" id="PIRSR000097-2"/>
    </source>
</evidence>
<dbReference type="SUPFAM" id="SSF51430">
    <property type="entry name" value="NAD(P)-linked oxidoreductase"/>
    <property type="match status" value="1"/>
</dbReference>
<evidence type="ECO:0000256" key="2">
    <source>
        <dbReference type="ARBA" id="ARBA00022857"/>
    </source>
</evidence>
<dbReference type="STRING" id="246409.I1CIE9"/>
<evidence type="ECO:0000313" key="9">
    <source>
        <dbReference type="Proteomes" id="UP000009138"/>
    </source>
</evidence>
<dbReference type="eggNOG" id="KOG1577">
    <property type="taxonomic scope" value="Eukaryota"/>
</dbReference>